<accession>A0AAF0ZQG0</accession>
<feature type="transmembrane region" description="Helical" evidence="2">
    <location>
        <begin position="57"/>
        <end position="75"/>
    </location>
</feature>
<keyword evidence="2" id="KW-0812">Transmembrane</keyword>
<protein>
    <submittedName>
        <fullName evidence="3">Uncharacterized protein</fullName>
    </submittedName>
</protein>
<reference evidence="3" key="1">
    <citation type="submission" date="2023-08" db="EMBL/GenBank/DDBJ databases">
        <title>A de novo genome assembly of Solanum verrucosum Schlechtendal, a Mexican diploid species geographically isolated from the other diploid A-genome species in potato relatives.</title>
        <authorList>
            <person name="Hosaka K."/>
        </authorList>
    </citation>
    <scope>NUCLEOTIDE SEQUENCE</scope>
    <source>
        <tissue evidence="3">Young leaves</tissue>
    </source>
</reference>
<keyword evidence="4" id="KW-1185">Reference proteome</keyword>
<feature type="region of interest" description="Disordered" evidence="1">
    <location>
        <begin position="1"/>
        <end position="38"/>
    </location>
</feature>
<evidence type="ECO:0000256" key="1">
    <source>
        <dbReference type="SAM" id="MobiDB-lite"/>
    </source>
</evidence>
<name>A0AAF0ZQG0_SOLVR</name>
<evidence type="ECO:0000313" key="3">
    <source>
        <dbReference type="EMBL" id="WMV45289.1"/>
    </source>
</evidence>
<evidence type="ECO:0000313" key="4">
    <source>
        <dbReference type="Proteomes" id="UP001234989"/>
    </source>
</evidence>
<keyword evidence="2" id="KW-1133">Transmembrane helix</keyword>
<gene>
    <name evidence="3" type="ORF">MTR67_038674</name>
</gene>
<keyword evidence="2" id="KW-0472">Membrane</keyword>
<evidence type="ECO:0000256" key="2">
    <source>
        <dbReference type="SAM" id="Phobius"/>
    </source>
</evidence>
<dbReference type="AlphaFoldDB" id="A0AAF0ZQG0"/>
<dbReference type="EMBL" id="CP133620">
    <property type="protein sequence ID" value="WMV45289.1"/>
    <property type="molecule type" value="Genomic_DNA"/>
</dbReference>
<proteinExistence type="predicted"/>
<dbReference type="Proteomes" id="UP001234989">
    <property type="component" value="Chromosome 9"/>
</dbReference>
<organism evidence="3 4">
    <name type="scientific">Solanum verrucosum</name>
    <dbReference type="NCBI Taxonomy" id="315347"/>
    <lineage>
        <taxon>Eukaryota</taxon>
        <taxon>Viridiplantae</taxon>
        <taxon>Streptophyta</taxon>
        <taxon>Embryophyta</taxon>
        <taxon>Tracheophyta</taxon>
        <taxon>Spermatophyta</taxon>
        <taxon>Magnoliopsida</taxon>
        <taxon>eudicotyledons</taxon>
        <taxon>Gunneridae</taxon>
        <taxon>Pentapetalae</taxon>
        <taxon>asterids</taxon>
        <taxon>lamiids</taxon>
        <taxon>Solanales</taxon>
        <taxon>Solanaceae</taxon>
        <taxon>Solanoideae</taxon>
        <taxon>Solaneae</taxon>
        <taxon>Solanum</taxon>
    </lineage>
</organism>
<sequence length="77" mass="8887">MTQSTTMSKDGARQRRATPKGESPSCGRLEERRSSSSPNWKWVFSSLLPLLILRFNFLYPYDFSIILGIISYFLMCC</sequence>